<dbReference type="Pfam" id="PF10185">
    <property type="entry name" value="Mesd"/>
    <property type="match status" value="1"/>
</dbReference>
<keyword evidence="5" id="KW-0256">Endoplasmic reticulum</keyword>
<evidence type="ECO:0000313" key="9">
    <source>
        <dbReference type="EMBL" id="KAK2572825.1"/>
    </source>
</evidence>
<evidence type="ECO:0000256" key="2">
    <source>
        <dbReference type="ARBA" id="ARBA00011068"/>
    </source>
</evidence>
<gene>
    <name evidence="9" type="ORF">P5673_001821</name>
</gene>
<keyword evidence="3" id="KW-0879">Wnt signaling pathway</keyword>
<evidence type="ECO:0000256" key="5">
    <source>
        <dbReference type="ARBA" id="ARBA00022824"/>
    </source>
</evidence>
<reference evidence="9" key="1">
    <citation type="journal article" date="2023" name="G3 (Bethesda)">
        <title>Whole genome assembly and annotation of the endangered Caribbean coral Acropora cervicornis.</title>
        <authorList>
            <person name="Selwyn J.D."/>
            <person name="Vollmer S.V."/>
        </authorList>
    </citation>
    <scope>NUCLEOTIDE SEQUENCE</scope>
    <source>
        <strain evidence="9">K2</strain>
    </source>
</reference>
<name>A0AAD9VGA7_ACRCE</name>
<dbReference type="PANTHER" id="PTHR17600">
    <property type="entry name" value="MESODERM DEVELOPMENT CANDIDATE 2"/>
    <property type="match status" value="1"/>
</dbReference>
<evidence type="ECO:0000256" key="3">
    <source>
        <dbReference type="ARBA" id="ARBA00022687"/>
    </source>
</evidence>
<evidence type="ECO:0000256" key="1">
    <source>
        <dbReference type="ARBA" id="ARBA00004240"/>
    </source>
</evidence>
<feature type="compositionally biased region" description="Basic residues" evidence="7">
    <location>
        <begin position="44"/>
        <end position="56"/>
    </location>
</feature>
<dbReference type="AlphaFoldDB" id="A0AAD9VGA7"/>
<keyword evidence="6" id="KW-0143">Chaperone</keyword>
<accession>A0AAD9VGA7</accession>
<dbReference type="Gene3D" id="3.30.70.260">
    <property type="match status" value="1"/>
</dbReference>
<dbReference type="Proteomes" id="UP001249851">
    <property type="component" value="Unassembled WGS sequence"/>
</dbReference>
<evidence type="ECO:0000256" key="7">
    <source>
        <dbReference type="SAM" id="MobiDB-lite"/>
    </source>
</evidence>
<evidence type="ECO:0000256" key="6">
    <source>
        <dbReference type="ARBA" id="ARBA00023186"/>
    </source>
</evidence>
<comment type="subcellular location">
    <subcellularLocation>
        <location evidence="1">Endoplasmic reticulum</location>
    </subcellularLocation>
</comment>
<organism evidence="9 10">
    <name type="scientific">Acropora cervicornis</name>
    <name type="common">Staghorn coral</name>
    <dbReference type="NCBI Taxonomy" id="6130"/>
    <lineage>
        <taxon>Eukaryota</taxon>
        <taxon>Metazoa</taxon>
        <taxon>Cnidaria</taxon>
        <taxon>Anthozoa</taxon>
        <taxon>Hexacorallia</taxon>
        <taxon>Scleractinia</taxon>
        <taxon>Astrocoeniina</taxon>
        <taxon>Acroporidae</taxon>
        <taxon>Acropora</taxon>
    </lineage>
</organism>
<comment type="similarity">
    <text evidence="2">Belongs to the MESD family.</text>
</comment>
<dbReference type="GO" id="GO:0016055">
    <property type="term" value="P:Wnt signaling pathway"/>
    <property type="evidence" value="ECO:0007669"/>
    <property type="project" value="UniProtKB-KW"/>
</dbReference>
<dbReference type="EMBL" id="JARQWQ010000003">
    <property type="protein sequence ID" value="KAK2572825.1"/>
    <property type="molecule type" value="Genomic_DNA"/>
</dbReference>
<protein>
    <submittedName>
        <fullName evidence="9">LRP chaperone MESD</fullName>
    </submittedName>
</protein>
<reference evidence="9" key="2">
    <citation type="journal article" date="2023" name="Science">
        <title>Genomic signatures of disease resistance in endangered staghorn corals.</title>
        <authorList>
            <person name="Vollmer S.V."/>
            <person name="Selwyn J.D."/>
            <person name="Despard B.A."/>
            <person name="Roesel C.L."/>
        </authorList>
    </citation>
    <scope>NUCLEOTIDE SEQUENCE</scope>
    <source>
        <strain evidence="9">K2</strain>
    </source>
</reference>
<dbReference type="GO" id="GO:0006457">
    <property type="term" value="P:protein folding"/>
    <property type="evidence" value="ECO:0007669"/>
    <property type="project" value="InterPro"/>
</dbReference>
<feature type="chain" id="PRO_5041906261" evidence="8">
    <location>
        <begin position="38"/>
        <end position="211"/>
    </location>
</feature>
<keyword evidence="4 8" id="KW-0732">Signal</keyword>
<comment type="caution">
    <text evidence="9">The sequence shown here is derived from an EMBL/GenBank/DDBJ whole genome shotgun (WGS) entry which is preliminary data.</text>
</comment>
<dbReference type="PANTHER" id="PTHR17600:SF2">
    <property type="entry name" value="LRP CHAPERONE MESD"/>
    <property type="match status" value="1"/>
</dbReference>
<evidence type="ECO:0000256" key="8">
    <source>
        <dbReference type="SAM" id="SignalP"/>
    </source>
</evidence>
<dbReference type="GO" id="GO:0005783">
    <property type="term" value="C:endoplasmic reticulum"/>
    <property type="evidence" value="ECO:0007669"/>
    <property type="project" value="UniProtKB-SubCell"/>
</dbReference>
<dbReference type="InterPro" id="IPR019330">
    <property type="entry name" value="MESD"/>
</dbReference>
<feature type="signal peptide" evidence="8">
    <location>
        <begin position="1"/>
        <end position="37"/>
    </location>
</feature>
<keyword evidence="10" id="KW-1185">Reference proteome</keyword>
<proteinExistence type="inferred from homology"/>
<evidence type="ECO:0000256" key="4">
    <source>
        <dbReference type="ARBA" id="ARBA00022729"/>
    </source>
</evidence>
<sequence>MQIIGMHKMATSCFFWKFSLLFSVLFLILILRESCLSEETKKTEPKKRKEKDKKIGKNVMDYNEGDLHKLLDQWEDNDEDIDEEDKYDDLDPRKQSRKGFEFDPTKFKDDPIALMKLSKKGKVVMLFATVAGNPTKTETEQISGRWQSSLFNAQFQVERYLVADNRVLLMIKDGSLAWDIKDFLITQPDCELVEFENQQFPGAGGKTKTEL</sequence>
<evidence type="ECO:0000313" key="10">
    <source>
        <dbReference type="Proteomes" id="UP001249851"/>
    </source>
</evidence>
<feature type="region of interest" description="Disordered" evidence="7">
    <location>
        <begin position="40"/>
        <end position="59"/>
    </location>
</feature>